<accession>A0ABV9NJ28</accession>
<keyword evidence="1" id="KW-0472">Membrane</keyword>
<comment type="caution">
    <text evidence="2">The sequence shown here is derived from an EMBL/GenBank/DDBJ whole genome shotgun (WGS) entry which is preliminary data.</text>
</comment>
<dbReference type="Pfam" id="PF10011">
    <property type="entry name" value="DUF2254"/>
    <property type="match status" value="1"/>
</dbReference>
<evidence type="ECO:0000313" key="2">
    <source>
        <dbReference type="EMBL" id="MFC4726733.1"/>
    </source>
</evidence>
<keyword evidence="1" id="KW-1133">Transmembrane helix</keyword>
<feature type="transmembrane region" description="Helical" evidence="1">
    <location>
        <begin position="64"/>
        <end position="86"/>
    </location>
</feature>
<name>A0ABV9NJ28_9GAMM</name>
<keyword evidence="3" id="KW-1185">Reference proteome</keyword>
<gene>
    <name evidence="2" type="ORF">ACFO3Q_00885</name>
</gene>
<reference evidence="3" key="1">
    <citation type="journal article" date="2019" name="Int. J. Syst. Evol. Microbiol.">
        <title>The Global Catalogue of Microorganisms (GCM) 10K type strain sequencing project: providing services to taxonomists for standard genome sequencing and annotation.</title>
        <authorList>
            <consortium name="The Broad Institute Genomics Platform"/>
            <consortium name="The Broad Institute Genome Sequencing Center for Infectious Disease"/>
            <person name="Wu L."/>
            <person name="Ma J."/>
        </authorList>
    </citation>
    <scope>NUCLEOTIDE SEQUENCE [LARGE SCALE GENOMIC DNA]</scope>
    <source>
        <strain evidence="3">CGMCC 1.13574</strain>
    </source>
</reference>
<dbReference type="Proteomes" id="UP001595892">
    <property type="component" value="Unassembled WGS sequence"/>
</dbReference>
<proteinExistence type="predicted"/>
<organism evidence="2 3">
    <name type="scientific">Coralloluteibacterium thermophilum</name>
    <dbReference type="NCBI Taxonomy" id="2707049"/>
    <lineage>
        <taxon>Bacteria</taxon>
        <taxon>Pseudomonadati</taxon>
        <taxon>Pseudomonadota</taxon>
        <taxon>Gammaproteobacteria</taxon>
        <taxon>Lysobacterales</taxon>
        <taxon>Lysobacteraceae</taxon>
        <taxon>Coralloluteibacterium</taxon>
    </lineage>
</organism>
<keyword evidence="1" id="KW-0812">Transmembrane</keyword>
<feature type="transmembrane region" description="Helical" evidence="1">
    <location>
        <begin position="136"/>
        <end position="157"/>
    </location>
</feature>
<evidence type="ECO:0000256" key="1">
    <source>
        <dbReference type="SAM" id="Phobius"/>
    </source>
</evidence>
<feature type="transmembrane region" description="Helical" evidence="1">
    <location>
        <begin position="107"/>
        <end position="130"/>
    </location>
</feature>
<evidence type="ECO:0000313" key="3">
    <source>
        <dbReference type="Proteomes" id="UP001595892"/>
    </source>
</evidence>
<protein>
    <submittedName>
        <fullName evidence="2">DUF2254 domain-containing protein</fullName>
    </submittedName>
</protein>
<dbReference type="InterPro" id="IPR018723">
    <property type="entry name" value="DUF2254_membrane"/>
</dbReference>
<dbReference type="RefSeq" id="WP_377002661.1">
    <property type="nucleotide sequence ID" value="NZ_JBHSGG010000002.1"/>
</dbReference>
<sequence length="435" mass="45994">MSAMPFRIDLLLRRLREQLWVRPALWSLAAVAVALLAALADSVLPARLAPRIEQETVASLLRIIASSMLAVSTFSLSILVGAFASVSGNATPRATRLIVADDTAQNALGVFIAAFIYSVVALTALESGYYGQVGRLVLFVGTLAMLGYIVITFLRWIQVLSVMGRMGNTIERVERAASEALEAWMRAPCLGGVALAEDAPADGEEVVAGATGYLQHIDMAALQAAAEACSGRVQVLLRPGALVHPGRAVARLRPGGPLPQERREELLRQVADAFVVGNERSYAQDPRFGLVVLSEIAQRALSPGINDPGTAIVVLASLARLLIATGAPREASEDADEAPRHPRVAVAPLDEADLVRDALDLIARDGAGQVEIAVRVQKTLAAVAAGAAPPLAAAVRAESARALERARRSDALLEDELALLADLAHEARTVPRAVR</sequence>
<dbReference type="EMBL" id="JBHSGG010000002">
    <property type="protein sequence ID" value="MFC4726733.1"/>
    <property type="molecule type" value="Genomic_DNA"/>
</dbReference>